<dbReference type="GO" id="GO:0005524">
    <property type="term" value="F:ATP binding"/>
    <property type="evidence" value="ECO:0007669"/>
    <property type="project" value="UniProtKB-KW"/>
</dbReference>
<sequence>MPTLDALKSDMEKLLGSSIIIDEFDRRLDWVKGELKHYDPETGTIRIELNDTNRPDLWSVEGIVRQLLGGQSPSKRPWSQMISPTTPLRSIRVDPTVFTVRPYIGGFLAKGPGLGEEGLRQLISSQEKLSDLFGRKRQDIAIGVYPAKNILFPVTYEAVSPDEHSFTPLGQDSPMTLSRIVQEHPKGKEYGHLLSPHSLWTILRDQGGKILSMPPVTNARHTGEVTAEDDWLFVEATGHDQERIRLVMNIMAANLFDRGFQIEPILVDDSRGKTQNPQSAGDRILVPGNLPSEVSGEAVLPQDFIRALLSYGYPSIQQQEKGFLVTVPFMRDDVLHPIDCVEDYLIARGFDSLTPVMPTFFTPGRAAKEGEMEDRVRSLMAGIGFQEILSNILTETDSLSSALGRPTGPIVEIDNPISRQYGALRSTFLSQLMNAEALSSRFPYPHRIFEVGEAAEKEGSPSTIRETILFTALVAHPTASVSEVAGIIVEVLRYLGLTAKLVSKDIPPYIKGRSAEIFILEKPDIAIGELGEIDPETLDIFGIRMPTSMFEVRLDRILRPLPPTG</sequence>
<keyword evidence="6" id="KW-0436">Ligase</keyword>
<evidence type="ECO:0000259" key="13">
    <source>
        <dbReference type="PROSITE" id="PS51483"/>
    </source>
</evidence>
<dbReference type="SMART" id="SM00873">
    <property type="entry name" value="B3_4"/>
    <property type="match status" value="1"/>
</dbReference>
<keyword evidence="5" id="KW-0963">Cytoplasm</keyword>
<keyword evidence="12 14" id="KW-0030">Aminoacyl-tRNA synthetase</keyword>
<dbReference type="KEGG" id="lfc:LFE_0117"/>
<dbReference type="GO" id="GO:0004826">
    <property type="term" value="F:phenylalanine-tRNA ligase activity"/>
    <property type="evidence" value="ECO:0007669"/>
    <property type="project" value="UniProtKB-EC"/>
</dbReference>
<dbReference type="Gene3D" id="3.30.930.10">
    <property type="entry name" value="Bira Bifunctional Protein, Domain 2"/>
    <property type="match status" value="1"/>
</dbReference>
<evidence type="ECO:0000256" key="7">
    <source>
        <dbReference type="ARBA" id="ARBA00022723"/>
    </source>
</evidence>
<reference evidence="14 15" key="1">
    <citation type="journal article" date="2012" name="J. Bacteriol.">
        <title>Complete Genome Sequence of Leptospirillum ferrooxidans Strain C2-3, Isolated from a Fresh Volcanic Ash Deposit on the Island of Miyake, Japan.</title>
        <authorList>
            <person name="Fujimura R."/>
            <person name="Sato Y."/>
            <person name="Nishizawa T."/>
            <person name="Oshima K."/>
            <person name="Kim S.-W."/>
            <person name="Hattori M."/>
            <person name="Kamijo T."/>
            <person name="Ohta H."/>
        </authorList>
    </citation>
    <scope>NUCLEOTIDE SEQUENCE [LARGE SCALE GENOMIC DNA]</scope>
    <source>
        <strain evidence="14 15">C2-3</strain>
    </source>
</reference>
<keyword evidence="10" id="KW-0460">Magnesium</keyword>
<dbReference type="eggNOG" id="COG0072">
    <property type="taxonomic scope" value="Bacteria"/>
</dbReference>
<evidence type="ECO:0000256" key="5">
    <source>
        <dbReference type="ARBA" id="ARBA00022490"/>
    </source>
</evidence>
<keyword evidence="11" id="KW-0648">Protein biosynthesis</keyword>
<dbReference type="GO" id="GO:0000287">
    <property type="term" value="F:magnesium ion binding"/>
    <property type="evidence" value="ECO:0007669"/>
    <property type="project" value="InterPro"/>
</dbReference>
<keyword evidence="15" id="KW-1185">Reference proteome</keyword>
<evidence type="ECO:0000256" key="6">
    <source>
        <dbReference type="ARBA" id="ARBA00022598"/>
    </source>
</evidence>
<comment type="cofactor">
    <cofactor evidence="1">
        <name>Mg(2+)</name>
        <dbReference type="ChEBI" id="CHEBI:18420"/>
    </cofactor>
</comment>
<keyword evidence="7" id="KW-0479">Metal-binding</keyword>
<keyword evidence="9" id="KW-0067">ATP-binding</keyword>
<dbReference type="InterPro" id="IPR005147">
    <property type="entry name" value="tRNA_synthase_B5-dom"/>
</dbReference>
<dbReference type="InterPro" id="IPR020825">
    <property type="entry name" value="Phe-tRNA_synthase-like_B3/B4"/>
</dbReference>
<evidence type="ECO:0000256" key="8">
    <source>
        <dbReference type="ARBA" id="ARBA00022741"/>
    </source>
</evidence>
<feature type="domain" description="B5" evidence="13">
    <location>
        <begin position="279"/>
        <end position="355"/>
    </location>
</feature>
<evidence type="ECO:0000256" key="9">
    <source>
        <dbReference type="ARBA" id="ARBA00022840"/>
    </source>
</evidence>
<dbReference type="GO" id="GO:0006432">
    <property type="term" value="P:phenylalanyl-tRNA aminoacylation"/>
    <property type="evidence" value="ECO:0007669"/>
    <property type="project" value="InterPro"/>
</dbReference>
<protein>
    <recommendedName>
        <fullName evidence="4">phenylalanine--tRNA ligase</fullName>
        <ecNumber evidence="4">6.1.1.20</ecNumber>
    </recommendedName>
</protein>
<dbReference type="SUPFAM" id="SSF46955">
    <property type="entry name" value="Putative DNA-binding domain"/>
    <property type="match status" value="1"/>
</dbReference>
<dbReference type="InterPro" id="IPR045864">
    <property type="entry name" value="aa-tRNA-synth_II/BPL/LPL"/>
</dbReference>
<evidence type="ECO:0000256" key="2">
    <source>
        <dbReference type="ARBA" id="ARBA00004496"/>
    </source>
</evidence>
<dbReference type="SMART" id="SM00874">
    <property type="entry name" value="B5"/>
    <property type="match status" value="1"/>
</dbReference>
<evidence type="ECO:0000313" key="15">
    <source>
        <dbReference type="Proteomes" id="UP000007382"/>
    </source>
</evidence>
<reference evidence="15" key="2">
    <citation type="submission" date="2012-03" db="EMBL/GenBank/DDBJ databases">
        <title>The complete genome sequence of the pioneer microbe on fresh volcanic deposit, Leptospirillum ferrooxidans strain C2-3.</title>
        <authorList>
            <person name="Fujimura R."/>
            <person name="Sato Y."/>
            <person name="Nishizawa T."/>
            <person name="Nanba K."/>
            <person name="Oshima K."/>
            <person name="Hattori M."/>
            <person name="Kamijo T."/>
            <person name="Ohta H."/>
        </authorList>
    </citation>
    <scope>NUCLEOTIDE SEQUENCE [LARGE SCALE GENOMIC DNA]</scope>
    <source>
        <strain evidence="15">C2-3</strain>
    </source>
</reference>
<comment type="similarity">
    <text evidence="3">Belongs to the phenylalanyl-tRNA synthetase beta subunit family. Type 2 subfamily.</text>
</comment>
<dbReference type="InterPro" id="IPR004531">
    <property type="entry name" value="Phe-tRNA-synth_IIc_bsu_arc_euk"/>
</dbReference>
<evidence type="ECO:0000256" key="3">
    <source>
        <dbReference type="ARBA" id="ARBA00007438"/>
    </source>
</evidence>
<keyword evidence="8" id="KW-0547">Nucleotide-binding</keyword>
<organism evidence="14 15">
    <name type="scientific">Leptospirillum ferrooxidans (strain C2-3)</name>
    <dbReference type="NCBI Taxonomy" id="1162668"/>
    <lineage>
        <taxon>Bacteria</taxon>
        <taxon>Pseudomonadati</taxon>
        <taxon>Nitrospirota</taxon>
        <taxon>Nitrospiria</taxon>
        <taxon>Nitrospirales</taxon>
        <taxon>Nitrospiraceae</taxon>
        <taxon>Leptospirillum</taxon>
    </lineage>
</organism>
<dbReference type="PANTHER" id="PTHR10947:SF0">
    <property type="entry name" value="PHENYLALANINE--TRNA LIGASE BETA SUBUNIT"/>
    <property type="match status" value="1"/>
</dbReference>
<dbReference type="STRING" id="1162668.LFE_0117"/>
<evidence type="ECO:0000256" key="1">
    <source>
        <dbReference type="ARBA" id="ARBA00001946"/>
    </source>
</evidence>
<dbReference type="SUPFAM" id="SSF55681">
    <property type="entry name" value="Class II aaRS and biotin synthetases"/>
    <property type="match status" value="1"/>
</dbReference>
<dbReference type="PROSITE" id="PS51483">
    <property type="entry name" value="B5"/>
    <property type="match status" value="1"/>
</dbReference>
<gene>
    <name evidence="14" type="ordered locus">LFE_0117</name>
</gene>
<dbReference type="InterPro" id="IPR005146">
    <property type="entry name" value="B3/B4_tRNA-bd"/>
</dbReference>
<comment type="subcellular location">
    <subcellularLocation>
        <location evidence="2">Cytoplasm</location>
    </subcellularLocation>
</comment>
<dbReference type="Pfam" id="PF17759">
    <property type="entry name" value="tRNA_synthFbeta"/>
    <property type="match status" value="1"/>
</dbReference>
<dbReference type="AlphaFoldDB" id="I0IKP7"/>
<dbReference type="HOGENOM" id="CLU_020279_3_0_0"/>
<evidence type="ECO:0000313" key="14">
    <source>
        <dbReference type="EMBL" id="BAM05846.1"/>
    </source>
</evidence>
<dbReference type="PATRIC" id="fig|1162668.3.peg.140"/>
<dbReference type="Pfam" id="PF03484">
    <property type="entry name" value="B5"/>
    <property type="match status" value="1"/>
</dbReference>
<dbReference type="RefSeq" id="WP_014448341.1">
    <property type="nucleotide sequence ID" value="NC_017094.1"/>
</dbReference>
<dbReference type="GO" id="GO:0009328">
    <property type="term" value="C:phenylalanine-tRNA ligase complex"/>
    <property type="evidence" value="ECO:0007669"/>
    <property type="project" value="TreeGrafter"/>
</dbReference>
<dbReference type="EC" id="6.1.1.20" evidence="4"/>
<evidence type="ECO:0000256" key="4">
    <source>
        <dbReference type="ARBA" id="ARBA00012814"/>
    </source>
</evidence>
<evidence type="ECO:0000256" key="11">
    <source>
        <dbReference type="ARBA" id="ARBA00022917"/>
    </source>
</evidence>
<dbReference type="NCBIfam" id="TIGR00471">
    <property type="entry name" value="pheT_arch"/>
    <property type="match status" value="1"/>
</dbReference>
<dbReference type="Gene3D" id="3.30.56.10">
    <property type="match status" value="2"/>
</dbReference>
<evidence type="ECO:0000256" key="12">
    <source>
        <dbReference type="ARBA" id="ARBA00023146"/>
    </source>
</evidence>
<dbReference type="InterPro" id="IPR045060">
    <property type="entry name" value="Phe-tRNA-ligase_IIc_bsu"/>
</dbReference>
<dbReference type="Proteomes" id="UP000007382">
    <property type="component" value="Chromosome"/>
</dbReference>
<accession>I0IKP7</accession>
<evidence type="ECO:0000256" key="10">
    <source>
        <dbReference type="ARBA" id="ARBA00022842"/>
    </source>
</evidence>
<name>I0IKP7_LEPFC</name>
<dbReference type="InterPro" id="IPR009061">
    <property type="entry name" value="DNA-bd_dom_put_sf"/>
</dbReference>
<dbReference type="Gene3D" id="3.50.40.10">
    <property type="entry name" value="Phenylalanyl-trna Synthetase, Chain B, domain 3"/>
    <property type="match status" value="1"/>
</dbReference>
<dbReference type="PANTHER" id="PTHR10947">
    <property type="entry name" value="PHENYLALANYL-TRNA SYNTHETASE BETA CHAIN AND LEUCINE-RICH REPEAT-CONTAINING PROTEIN 47"/>
    <property type="match status" value="1"/>
</dbReference>
<dbReference type="OrthoDB" id="9805455at2"/>
<dbReference type="GO" id="GO:0003723">
    <property type="term" value="F:RNA binding"/>
    <property type="evidence" value="ECO:0007669"/>
    <property type="project" value="InterPro"/>
</dbReference>
<dbReference type="EMBL" id="AP012342">
    <property type="protein sequence ID" value="BAM05846.1"/>
    <property type="molecule type" value="Genomic_DNA"/>
</dbReference>
<proteinExistence type="inferred from homology"/>
<dbReference type="InterPro" id="IPR041616">
    <property type="entry name" value="PheRS_beta_core"/>
</dbReference>